<keyword evidence="1" id="KW-0479">Metal-binding</keyword>
<name>A0ABT6NAP8_9FIRM</name>
<dbReference type="CDD" id="cd10549">
    <property type="entry name" value="MtMvhB_like"/>
    <property type="match status" value="1"/>
</dbReference>
<dbReference type="SUPFAM" id="SSF53920">
    <property type="entry name" value="Fe-only hydrogenase"/>
    <property type="match status" value="1"/>
</dbReference>
<dbReference type="InterPro" id="IPR017896">
    <property type="entry name" value="4Fe4S_Fe-S-bd"/>
</dbReference>
<evidence type="ECO:0000313" key="6">
    <source>
        <dbReference type="Proteomes" id="UP001158045"/>
    </source>
</evidence>
<protein>
    <submittedName>
        <fullName evidence="5">Monomeric [FeFe] hydrogenase</fullName>
    </submittedName>
</protein>
<feature type="domain" description="4Fe-4S ferredoxin-type" evidence="4">
    <location>
        <begin position="119"/>
        <end position="149"/>
    </location>
</feature>
<dbReference type="InterPro" id="IPR017900">
    <property type="entry name" value="4Fe4S_Fe_S_CS"/>
</dbReference>
<comment type="caution">
    <text evidence="5">The sequence shown here is derived from an EMBL/GenBank/DDBJ whole genome shotgun (WGS) entry which is preliminary data.</text>
</comment>
<dbReference type="Pfam" id="PF00037">
    <property type="entry name" value="Fer4"/>
    <property type="match status" value="2"/>
</dbReference>
<keyword evidence="6" id="KW-1185">Reference proteome</keyword>
<dbReference type="PROSITE" id="PS00198">
    <property type="entry name" value="4FE4S_FER_1"/>
    <property type="match status" value="1"/>
</dbReference>
<dbReference type="InterPro" id="IPR004108">
    <property type="entry name" value="Fe_hydrogenase_lsu_C"/>
</dbReference>
<dbReference type="Pfam" id="PF02906">
    <property type="entry name" value="Fe_hyd_lg_C"/>
    <property type="match status" value="1"/>
</dbReference>
<evidence type="ECO:0000256" key="1">
    <source>
        <dbReference type="ARBA" id="ARBA00022723"/>
    </source>
</evidence>
<feature type="domain" description="4Fe-4S ferredoxin-type" evidence="4">
    <location>
        <begin position="88"/>
        <end position="118"/>
    </location>
</feature>
<sequence>MRKFENQVQLIKHEVLKEVSKYAFEGTLDENVALIPVNVNPGPDEKYRCCIFHERAITADRVKLAMGGNPFVPGVVEVLESACDQCPVDRYVVTETCRGCLAHRCQGACPVDAISINKGRAEIDHHKCIECGKCKESCPYNAIADVMRPCRRDCPVDAIHIDSRKKAVINYDECISCGACVYNCPFGAIQDKSEITEVIKALSDKESNIYAMLAPAFASQFDYVDLGQVITGLKLIGFRDVVEVALGADLVTRHEATELIQMKINGETLTSSCCPSFVEFIHKKFPELIDNISHTVSPMTATARLIKSIDPTAKVVFIGPCIGKKLEKQRALDTEFVLTFEEIAAMIDAKSIDLNALTPQPLNNASYYGRKFASSGGVSSSVLNHLSEQGCVDLQVETCDGIAACSKALKLLKFKKHTVDFIEGMACKGGCIKGPVTMHHGPKDIKSIESYAKLAIEPTPDDALRIFNTANISLI</sequence>
<keyword evidence="3" id="KW-0411">Iron-sulfur</keyword>
<evidence type="ECO:0000313" key="5">
    <source>
        <dbReference type="EMBL" id="MDH8677471.1"/>
    </source>
</evidence>
<accession>A0ABT6NAP8</accession>
<feature type="domain" description="4Fe-4S ferredoxin-type" evidence="4">
    <location>
        <begin position="165"/>
        <end position="194"/>
    </location>
</feature>
<proteinExistence type="predicted"/>
<dbReference type="NCBIfam" id="TIGR04105">
    <property type="entry name" value="FeFe_hydrog_B1"/>
    <property type="match status" value="1"/>
</dbReference>
<gene>
    <name evidence="5" type="ORF">QE109_04890</name>
</gene>
<dbReference type="SUPFAM" id="SSF54862">
    <property type="entry name" value="4Fe-4S ferredoxins"/>
    <property type="match status" value="1"/>
</dbReference>
<dbReference type="PANTHER" id="PTHR11615">
    <property type="entry name" value="NITRATE, FORMATE, IRON DEHYDROGENASE"/>
    <property type="match status" value="1"/>
</dbReference>
<evidence type="ECO:0000256" key="3">
    <source>
        <dbReference type="ARBA" id="ARBA00023014"/>
    </source>
</evidence>
<dbReference type="Gene3D" id="3.30.70.20">
    <property type="match status" value="2"/>
</dbReference>
<dbReference type="InterPro" id="IPR027631">
    <property type="entry name" value="Mono_FeFe_hydrog"/>
</dbReference>
<evidence type="ECO:0000256" key="2">
    <source>
        <dbReference type="ARBA" id="ARBA00023004"/>
    </source>
</evidence>
<keyword evidence="2" id="KW-0408">Iron</keyword>
<organism evidence="5 6">
    <name type="scientific">Fusibacter bizertensis</name>
    <dbReference type="NCBI Taxonomy" id="1488331"/>
    <lineage>
        <taxon>Bacteria</taxon>
        <taxon>Bacillati</taxon>
        <taxon>Bacillota</taxon>
        <taxon>Clostridia</taxon>
        <taxon>Eubacteriales</taxon>
        <taxon>Eubacteriales Family XII. Incertae Sedis</taxon>
        <taxon>Fusibacter</taxon>
    </lineage>
</organism>
<dbReference type="InterPro" id="IPR050340">
    <property type="entry name" value="Cytosolic_Fe-S_CAF"/>
</dbReference>
<dbReference type="EMBL" id="JARYZI010000002">
    <property type="protein sequence ID" value="MDH8677471.1"/>
    <property type="molecule type" value="Genomic_DNA"/>
</dbReference>
<dbReference type="RefSeq" id="WP_281093285.1">
    <property type="nucleotide sequence ID" value="NZ_JARYZI010000002.1"/>
</dbReference>
<dbReference type="PROSITE" id="PS51379">
    <property type="entry name" value="4FE4S_FER_2"/>
    <property type="match status" value="3"/>
</dbReference>
<dbReference type="Gene3D" id="3.40.950.10">
    <property type="entry name" value="Fe-only Hydrogenase (Larger Subunit), Chain L, domain 3"/>
    <property type="match status" value="1"/>
</dbReference>
<reference evidence="5 6" key="1">
    <citation type="submission" date="2023-04" db="EMBL/GenBank/DDBJ databases">
        <title>Fusibacter bizertensis strain WBS, isolated from littoral bottom sediments of the Arctic seas - biochemical and genomic analysis.</title>
        <authorList>
            <person name="Brioukhanov A.L."/>
        </authorList>
    </citation>
    <scope>NUCLEOTIDE SEQUENCE [LARGE SCALE GENOMIC DNA]</scope>
    <source>
        <strain evidence="5 6">WBS</strain>
    </source>
</reference>
<dbReference type="InterPro" id="IPR009016">
    <property type="entry name" value="Fe_hydrogenase"/>
</dbReference>
<evidence type="ECO:0000259" key="4">
    <source>
        <dbReference type="PROSITE" id="PS51379"/>
    </source>
</evidence>
<dbReference type="Proteomes" id="UP001158045">
    <property type="component" value="Unassembled WGS sequence"/>
</dbReference>